<evidence type="ECO:0000256" key="11">
    <source>
        <dbReference type="RuleBase" id="RU003780"/>
    </source>
</evidence>
<comment type="function">
    <text evidence="2 9 11">Excises uracil residues from the DNA which can arise as a result of misincorporation of dUMP residues by DNA polymerase or due to deamination of cytosine.</text>
</comment>
<dbReference type="Pfam" id="PF03167">
    <property type="entry name" value="UDG"/>
    <property type="match status" value="1"/>
</dbReference>
<dbReference type="NCBIfam" id="NF003592">
    <property type="entry name" value="PRK05254.1-5"/>
    <property type="match status" value="1"/>
</dbReference>
<accession>J4KRZ1</accession>
<evidence type="ECO:0000256" key="4">
    <source>
        <dbReference type="ARBA" id="ARBA00012030"/>
    </source>
</evidence>
<dbReference type="Proteomes" id="UP000010305">
    <property type="component" value="Unassembled WGS sequence"/>
</dbReference>
<dbReference type="InterPro" id="IPR002043">
    <property type="entry name" value="UDG_fam1"/>
</dbReference>
<dbReference type="SMART" id="SM00987">
    <property type="entry name" value="UreE_C"/>
    <property type="match status" value="1"/>
</dbReference>
<dbReference type="PROSITE" id="PS00130">
    <property type="entry name" value="U_DNA_GLYCOSYLASE"/>
    <property type="match status" value="1"/>
</dbReference>
<dbReference type="EC" id="3.2.2.27" evidence="4 9"/>
<name>J4KRZ1_9GAMM</name>
<dbReference type="NCBIfam" id="NF003589">
    <property type="entry name" value="PRK05254.1-2"/>
    <property type="match status" value="1"/>
</dbReference>
<dbReference type="GO" id="GO:0097510">
    <property type="term" value="P:base-excision repair, AP site formation via deaminated base removal"/>
    <property type="evidence" value="ECO:0007669"/>
    <property type="project" value="TreeGrafter"/>
</dbReference>
<evidence type="ECO:0000256" key="8">
    <source>
        <dbReference type="ARBA" id="ARBA00023204"/>
    </source>
</evidence>
<proteinExistence type="inferred from homology"/>
<sequence length="220" mass="24916">MKISIPKNWIEAFKKNNLDTNLDLPIKNISKELEDNKKIAPNINNIFRAFELCEYESTKVVIFGQDPYFQSGYANGLAFSVNEHIPTPASLKNIYSEIKNDIGILHNSIGCLEGWAKDGVLLLNSSLTVEISKPGSHSKIGWHKFITNVVKLLSNKKNIVFILWGNHAQSFKHLINQNENLVLCSSHPSPLSAHRGFFGNKHFSKCNQYLADKKIQPIKW</sequence>
<keyword evidence="7 9" id="KW-0378">Hydrolase</keyword>
<dbReference type="EMBL" id="JH611156">
    <property type="protein sequence ID" value="EJP71794.1"/>
    <property type="molecule type" value="Genomic_DNA"/>
</dbReference>
<dbReference type="SUPFAM" id="SSF52141">
    <property type="entry name" value="Uracil-DNA glycosylase-like"/>
    <property type="match status" value="1"/>
</dbReference>
<dbReference type="AlphaFoldDB" id="J4KRZ1"/>
<dbReference type="GO" id="GO:0004844">
    <property type="term" value="F:uracil DNA N-glycosylase activity"/>
    <property type="evidence" value="ECO:0007669"/>
    <property type="project" value="UniProtKB-UniRule"/>
</dbReference>
<evidence type="ECO:0000259" key="12">
    <source>
        <dbReference type="SMART" id="SM00986"/>
    </source>
</evidence>
<dbReference type="HAMAP" id="MF_00148">
    <property type="entry name" value="UDG"/>
    <property type="match status" value="1"/>
</dbReference>
<feature type="domain" description="Uracil-DNA glycosylase-like" evidence="12">
    <location>
        <begin position="51"/>
        <end position="210"/>
    </location>
</feature>
<dbReference type="InterPro" id="IPR018085">
    <property type="entry name" value="Ura-DNA_Glyclase_AS"/>
</dbReference>
<dbReference type="PANTHER" id="PTHR11264:SF0">
    <property type="entry name" value="URACIL-DNA GLYCOSYLASE"/>
    <property type="match status" value="1"/>
</dbReference>
<dbReference type="PANTHER" id="PTHR11264">
    <property type="entry name" value="URACIL-DNA GLYCOSYLASE"/>
    <property type="match status" value="1"/>
</dbReference>
<dbReference type="NCBIfam" id="TIGR00628">
    <property type="entry name" value="ung"/>
    <property type="match status" value="1"/>
</dbReference>
<dbReference type="InterPro" id="IPR036895">
    <property type="entry name" value="Uracil-DNA_glycosylase-like_sf"/>
</dbReference>
<organism evidence="13 14">
    <name type="scientific">SAR86 cluster bacterium SAR86A</name>
    <dbReference type="NCBI Taxonomy" id="1123866"/>
    <lineage>
        <taxon>Bacteria</taxon>
        <taxon>Pseudomonadati</taxon>
        <taxon>Pseudomonadota</taxon>
        <taxon>Gammaproteobacteria</taxon>
        <taxon>SAR86 cluster</taxon>
    </lineage>
</organism>
<keyword evidence="9" id="KW-0963">Cytoplasm</keyword>
<feature type="active site" description="Proton acceptor" evidence="9 10">
    <location>
        <position position="66"/>
    </location>
</feature>
<dbReference type="HOGENOM" id="CLU_032162_3_0_6"/>
<comment type="similarity">
    <text evidence="3 9 11">Belongs to the uracil-DNA glycosylase (UDG) superfamily. UNG family.</text>
</comment>
<comment type="catalytic activity">
    <reaction evidence="1 9 11">
        <text>Hydrolyzes single-stranded DNA or mismatched double-stranded DNA and polynucleotides, releasing free uracil.</text>
        <dbReference type="EC" id="3.2.2.27"/>
    </reaction>
</comment>
<dbReference type="CDD" id="cd10027">
    <property type="entry name" value="UDG-F1-like"/>
    <property type="match status" value="1"/>
</dbReference>
<keyword evidence="8 9" id="KW-0234">DNA repair</keyword>
<evidence type="ECO:0000256" key="7">
    <source>
        <dbReference type="ARBA" id="ARBA00022801"/>
    </source>
</evidence>
<keyword evidence="6 9" id="KW-0227">DNA damage</keyword>
<evidence type="ECO:0000256" key="2">
    <source>
        <dbReference type="ARBA" id="ARBA00002631"/>
    </source>
</evidence>
<evidence type="ECO:0000313" key="13">
    <source>
        <dbReference type="EMBL" id="EJP71794.1"/>
    </source>
</evidence>
<evidence type="ECO:0000256" key="9">
    <source>
        <dbReference type="HAMAP-Rule" id="MF_00148"/>
    </source>
</evidence>
<dbReference type="SMART" id="SM00986">
    <property type="entry name" value="UDG"/>
    <property type="match status" value="1"/>
</dbReference>
<reference evidence="13 14" key="1">
    <citation type="journal article" date="2012" name="ISME J.">
        <title>Genomic insights to SAR86, an abundant and uncultivated marine bacterial lineage.</title>
        <authorList>
            <person name="Dupont C.L."/>
            <person name="Rusch D.B."/>
            <person name="Yooseph S."/>
            <person name="Lombardo M.J."/>
            <person name="Richter R.A."/>
            <person name="Valas R."/>
            <person name="Novotny M."/>
            <person name="Yee-Greenbaum J."/>
            <person name="Selengut J.D."/>
            <person name="Haft D.H."/>
            <person name="Halpern A.L."/>
            <person name="Lasken R.S."/>
            <person name="Nealson K."/>
            <person name="Friedman R."/>
            <person name="Venter J.C."/>
        </authorList>
    </citation>
    <scope>NUCLEOTIDE SEQUENCE [LARGE SCALE GENOMIC DNA]</scope>
</reference>
<evidence type="ECO:0000256" key="6">
    <source>
        <dbReference type="ARBA" id="ARBA00022763"/>
    </source>
</evidence>
<evidence type="ECO:0000256" key="1">
    <source>
        <dbReference type="ARBA" id="ARBA00001400"/>
    </source>
</evidence>
<evidence type="ECO:0000256" key="10">
    <source>
        <dbReference type="PROSITE-ProRule" id="PRU10072"/>
    </source>
</evidence>
<dbReference type="Gene3D" id="3.40.470.10">
    <property type="entry name" value="Uracil-DNA glycosylase-like domain"/>
    <property type="match status" value="1"/>
</dbReference>
<dbReference type="InterPro" id="IPR005122">
    <property type="entry name" value="Uracil-DNA_glycosylase-like"/>
</dbReference>
<evidence type="ECO:0000256" key="3">
    <source>
        <dbReference type="ARBA" id="ARBA00008184"/>
    </source>
</evidence>
<dbReference type="STRING" id="1123866.NT01SARS_0272"/>
<evidence type="ECO:0000256" key="5">
    <source>
        <dbReference type="ARBA" id="ARBA00018429"/>
    </source>
</evidence>
<protein>
    <recommendedName>
        <fullName evidence="5 9">Uracil-DNA glycosylase</fullName>
        <shortName evidence="9">UDG</shortName>
        <ecNumber evidence="4 9">3.2.2.27</ecNumber>
    </recommendedName>
</protein>
<dbReference type="NCBIfam" id="NF003588">
    <property type="entry name" value="PRK05254.1-1"/>
    <property type="match status" value="1"/>
</dbReference>
<evidence type="ECO:0000313" key="14">
    <source>
        <dbReference type="Proteomes" id="UP000010305"/>
    </source>
</evidence>
<dbReference type="GO" id="GO:0005737">
    <property type="term" value="C:cytoplasm"/>
    <property type="evidence" value="ECO:0007669"/>
    <property type="project" value="UniProtKB-SubCell"/>
</dbReference>
<comment type="subcellular location">
    <subcellularLocation>
        <location evidence="9">Cytoplasm</location>
    </subcellularLocation>
</comment>
<gene>
    <name evidence="9 13" type="primary">ung</name>
    <name evidence="13" type="ORF">NT01SARS_0272</name>
</gene>